<feature type="coiled-coil region" evidence="1">
    <location>
        <begin position="286"/>
        <end position="313"/>
    </location>
</feature>
<evidence type="ECO:0000313" key="2">
    <source>
        <dbReference type="EMBL" id="HJC40622.1"/>
    </source>
</evidence>
<gene>
    <name evidence="2" type="ORF">H9701_03590</name>
</gene>
<feature type="coiled-coil region" evidence="1">
    <location>
        <begin position="1"/>
        <end position="134"/>
    </location>
</feature>
<name>A0A9D2NY81_9FIRM</name>
<organism evidence="2 3">
    <name type="scientific">Candidatus Intestinimonas pullistercoris</name>
    <dbReference type="NCBI Taxonomy" id="2838623"/>
    <lineage>
        <taxon>Bacteria</taxon>
        <taxon>Bacillati</taxon>
        <taxon>Bacillota</taxon>
        <taxon>Clostridia</taxon>
        <taxon>Eubacteriales</taxon>
        <taxon>Intestinimonas</taxon>
    </lineage>
</organism>
<comment type="caution">
    <text evidence="2">The sequence shown here is derived from an EMBL/GenBank/DDBJ whole genome shotgun (WGS) entry which is preliminary data.</text>
</comment>
<dbReference type="EMBL" id="DWWJ01000070">
    <property type="protein sequence ID" value="HJC40622.1"/>
    <property type="molecule type" value="Genomic_DNA"/>
</dbReference>
<dbReference type="Proteomes" id="UP000823882">
    <property type="component" value="Unassembled WGS sequence"/>
</dbReference>
<accession>A0A9D2NY81</accession>
<reference evidence="2" key="1">
    <citation type="journal article" date="2021" name="PeerJ">
        <title>Extensive microbial diversity within the chicken gut microbiome revealed by metagenomics and culture.</title>
        <authorList>
            <person name="Gilroy R."/>
            <person name="Ravi A."/>
            <person name="Getino M."/>
            <person name="Pursley I."/>
            <person name="Horton D.L."/>
            <person name="Alikhan N.F."/>
            <person name="Baker D."/>
            <person name="Gharbi K."/>
            <person name="Hall N."/>
            <person name="Watson M."/>
            <person name="Adriaenssens E.M."/>
            <person name="Foster-Nyarko E."/>
            <person name="Jarju S."/>
            <person name="Secka A."/>
            <person name="Antonio M."/>
            <person name="Oren A."/>
            <person name="Chaudhuri R.R."/>
            <person name="La Ragione R."/>
            <person name="Hildebrand F."/>
            <person name="Pallen M.J."/>
        </authorList>
    </citation>
    <scope>NUCLEOTIDE SEQUENCE</scope>
    <source>
        <strain evidence="2">CHK186-1790</strain>
    </source>
</reference>
<evidence type="ECO:0000256" key="1">
    <source>
        <dbReference type="SAM" id="Coils"/>
    </source>
</evidence>
<evidence type="ECO:0000313" key="3">
    <source>
        <dbReference type="Proteomes" id="UP000823882"/>
    </source>
</evidence>
<keyword evidence="1" id="KW-0175">Coiled coil</keyword>
<sequence>MADREALERELEELRERLSREDRLRARREDLSRQAEELRERKAALGEVLAKEEADVDALEGMSLQAILQTVLGRKEERLEQERREAVAARLRYQDACRALEDVEARYLETAGQLDQLRLDRRRYEALLEEKRALLKAEDPALARHILDLEEALSAARAFLKEVDEALSAGRAASWALSRAAGELSSAESWGFYDMLGGGLIATAVKHGHIDDARQAAGEAQVLLSRFRTELSDVQVSARLTLDMGELATFFDYVFDDFFSDWVVQSRIQDAQAGVSATAGQVDALLARLEGTRADALRRQESLEEELRTLTEGA</sequence>
<dbReference type="AlphaFoldDB" id="A0A9D2NY81"/>
<protein>
    <submittedName>
        <fullName evidence="2">Uncharacterized protein</fullName>
    </submittedName>
</protein>
<proteinExistence type="predicted"/>
<reference evidence="2" key="2">
    <citation type="submission" date="2021-04" db="EMBL/GenBank/DDBJ databases">
        <authorList>
            <person name="Gilroy R."/>
        </authorList>
    </citation>
    <scope>NUCLEOTIDE SEQUENCE</scope>
    <source>
        <strain evidence="2">CHK186-1790</strain>
    </source>
</reference>